<gene>
    <name evidence="3" type="ORF">PVAP13_1NG138800</name>
</gene>
<feature type="transmembrane region" description="Helical" evidence="1">
    <location>
        <begin position="16"/>
        <end position="39"/>
    </location>
</feature>
<evidence type="ECO:0000313" key="4">
    <source>
        <dbReference type="Proteomes" id="UP000823388"/>
    </source>
</evidence>
<dbReference type="PANTHER" id="PTHR31325">
    <property type="entry name" value="OS01G0798800 PROTEIN-RELATED"/>
    <property type="match status" value="1"/>
</dbReference>
<evidence type="ECO:0000259" key="2">
    <source>
        <dbReference type="Pfam" id="PF13968"/>
    </source>
</evidence>
<feature type="transmembrane region" description="Helical" evidence="1">
    <location>
        <begin position="114"/>
        <end position="133"/>
    </location>
</feature>
<accession>A0A8T0WUW3</accession>
<keyword evidence="1" id="KW-1133">Transmembrane helix</keyword>
<dbReference type="InterPro" id="IPR025315">
    <property type="entry name" value="DUF4220"/>
</dbReference>
<keyword evidence="4" id="KW-1185">Reference proteome</keyword>
<name>A0A8T0WUW3_PANVG</name>
<comment type="caution">
    <text evidence="3">The sequence shown here is derived from an EMBL/GenBank/DDBJ whole genome shotgun (WGS) entry which is preliminary data.</text>
</comment>
<reference evidence="3" key="1">
    <citation type="submission" date="2020-05" db="EMBL/GenBank/DDBJ databases">
        <title>WGS assembly of Panicum virgatum.</title>
        <authorList>
            <person name="Lovell J.T."/>
            <person name="Jenkins J."/>
            <person name="Shu S."/>
            <person name="Juenger T.E."/>
            <person name="Schmutz J."/>
        </authorList>
    </citation>
    <scope>NUCLEOTIDE SEQUENCE</scope>
    <source>
        <strain evidence="3">AP13</strain>
    </source>
</reference>
<proteinExistence type="predicted"/>
<dbReference type="Proteomes" id="UP000823388">
    <property type="component" value="Chromosome 1N"/>
</dbReference>
<feature type="domain" description="DUF4220" evidence="2">
    <location>
        <begin position="53"/>
        <end position="197"/>
    </location>
</feature>
<organism evidence="3 4">
    <name type="scientific">Panicum virgatum</name>
    <name type="common">Blackwell switchgrass</name>
    <dbReference type="NCBI Taxonomy" id="38727"/>
    <lineage>
        <taxon>Eukaryota</taxon>
        <taxon>Viridiplantae</taxon>
        <taxon>Streptophyta</taxon>
        <taxon>Embryophyta</taxon>
        <taxon>Tracheophyta</taxon>
        <taxon>Spermatophyta</taxon>
        <taxon>Magnoliopsida</taxon>
        <taxon>Liliopsida</taxon>
        <taxon>Poales</taxon>
        <taxon>Poaceae</taxon>
        <taxon>PACMAD clade</taxon>
        <taxon>Panicoideae</taxon>
        <taxon>Panicodae</taxon>
        <taxon>Paniceae</taxon>
        <taxon>Panicinae</taxon>
        <taxon>Panicum</taxon>
        <taxon>Panicum sect. Hiantes</taxon>
    </lineage>
</organism>
<sequence length="250" mass="28213">MAKFSLVPAFQELWNVWEIHCLVLTSLFLQVFLFLFAGLRRRSASPVLHTIVWLAYLSADSVAIFVLGHLAVYASQPGHQLMSFWAPFMLIHLGGQDTITALSRKDNELWKSHLLILVSQVAVAGYVVAMVSWPDGRLMAAMVFMFLSGCFKYAERTLCLYLASPEKLRSRALRGLQDKLEKLQETEDNVYPFGLGSRNKSRAKKMRKTLDNTVKGSSSRLLSADESIDILTVSNQPKLIPFNSYRPLIN</sequence>
<evidence type="ECO:0000256" key="1">
    <source>
        <dbReference type="SAM" id="Phobius"/>
    </source>
</evidence>
<dbReference type="Pfam" id="PF13968">
    <property type="entry name" value="DUF4220"/>
    <property type="match status" value="1"/>
</dbReference>
<protein>
    <recommendedName>
        <fullName evidence="2">DUF4220 domain-containing protein</fullName>
    </recommendedName>
</protein>
<dbReference type="EMBL" id="CM029038">
    <property type="protein sequence ID" value="KAG2650097.1"/>
    <property type="molecule type" value="Genomic_DNA"/>
</dbReference>
<keyword evidence="1" id="KW-0472">Membrane</keyword>
<evidence type="ECO:0000313" key="3">
    <source>
        <dbReference type="EMBL" id="KAG2650097.1"/>
    </source>
</evidence>
<dbReference type="OrthoDB" id="1189310at2759"/>
<dbReference type="AlphaFoldDB" id="A0A8T0WUW3"/>
<keyword evidence="1" id="KW-0812">Transmembrane</keyword>
<feature type="transmembrane region" description="Helical" evidence="1">
    <location>
        <begin position="51"/>
        <end position="72"/>
    </location>
</feature>